<proteinExistence type="predicted"/>
<protein>
    <recommendedName>
        <fullName evidence="3">Thioesterase domain-containing protein</fullName>
    </recommendedName>
</protein>
<dbReference type="EMBL" id="RBIL01000001">
    <property type="protein sequence ID" value="RKQ93349.1"/>
    <property type="molecule type" value="Genomic_DNA"/>
</dbReference>
<evidence type="ECO:0000313" key="1">
    <source>
        <dbReference type="EMBL" id="RKQ93349.1"/>
    </source>
</evidence>
<dbReference type="Gene3D" id="3.40.50.1820">
    <property type="entry name" value="alpha/beta hydrolase"/>
    <property type="match status" value="1"/>
</dbReference>
<reference evidence="1 2" key="1">
    <citation type="submission" date="2018-10" db="EMBL/GenBank/DDBJ databases">
        <title>Genomic Encyclopedia of Archaeal and Bacterial Type Strains, Phase II (KMG-II): from individual species to whole genera.</title>
        <authorList>
            <person name="Goeker M."/>
        </authorList>
    </citation>
    <scope>NUCLEOTIDE SEQUENCE [LARGE SCALE GENOMIC DNA]</scope>
    <source>
        <strain evidence="1 2">DSM 14954</strain>
    </source>
</reference>
<accession>A0A660LFK3</accession>
<comment type="caution">
    <text evidence="1">The sequence shown here is derived from an EMBL/GenBank/DDBJ whole genome shotgun (WGS) entry which is preliminary data.</text>
</comment>
<dbReference type="SUPFAM" id="SSF53474">
    <property type="entry name" value="alpha/beta-Hydrolases"/>
    <property type="match status" value="1"/>
</dbReference>
<sequence>MRVLELEALNGYWEHDPNTTVDGLADRLRLTLDPRQPRVLVGWGVGGVVAEALAARLTRPPRHTILLDSAEPGLADKPTDADLVRSYAMLVSARRGRPFPLEETTLDPLVERLAQHGFGAADVLRKGFFQHQRTHHFNHRLTSRHTPAGMPVTVVQPAASLYEDLGWDMRVELLAAGGDHYTMLTDPDHTVSVALLLTRWLSPAYAAA</sequence>
<gene>
    <name evidence="1" type="ORF">C8N24_3211</name>
</gene>
<evidence type="ECO:0008006" key="3">
    <source>
        <dbReference type="Google" id="ProtNLM"/>
    </source>
</evidence>
<keyword evidence="2" id="KW-1185">Reference proteome</keyword>
<organism evidence="1 2">
    <name type="scientific">Solirubrobacter pauli</name>
    <dbReference type="NCBI Taxonomy" id="166793"/>
    <lineage>
        <taxon>Bacteria</taxon>
        <taxon>Bacillati</taxon>
        <taxon>Actinomycetota</taxon>
        <taxon>Thermoleophilia</taxon>
        <taxon>Solirubrobacterales</taxon>
        <taxon>Solirubrobacteraceae</taxon>
        <taxon>Solirubrobacter</taxon>
    </lineage>
</organism>
<evidence type="ECO:0000313" key="2">
    <source>
        <dbReference type="Proteomes" id="UP000278962"/>
    </source>
</evidence>
<name>A0A660LFK3_9ACTN</name>
<dbReference type="Proteomes" id="UP000278962">
    <property type="component" value="Unassembled WGS sequence"/>
</dbReference>
<dbReference type="InterPro" id="IPR029058">
    <property type="entry name" value="AB_hydrolase_fold"/>
</dbReference>
<dbReference type="AlphaFoldDB" id="A0A660LFK3"/>